<dbReference type="InterPro" id="IPR036875">
    <property type="entry name" value="Znf_CCHC_sf"/>
</dbReference>
<dbReference type="Pfam" id="PF00098">
    <property type="entry name" value="zf-CCHC"/>
    <property type="match status" value="3"/>
</dbReference>
<feature type="domain" description="CCHC-type" evidence="9">
    <location>
        <begin position="74"/>
        <end position="89"/>
    </location>
</feature>
<sequence length="376" mass="43635">MSTLLSEVESMDTLPYVKDTTPKTSDPSSSKLLAPSIEDVDANPEELRTLRGQGRYFGVTDYDADGAIMEAEPKCNNCSQRGHLKRNCPHVICTYCGSMDDHYSQHCPKAISCSNCNANGHYKSQCPQKWKKVFCTLCNSKRHSRERCPSIWRSYLLKTKEISNEELDFETIFCYNCGINGHFGDDCAERRSSRVPNTDGSAFCGDNLAIELKQHYFNQVKNHKREVSERQMVENEDNDQQFNFYDYEYNDDAYDYPGSRNYRDKMKWKNRAQSSRNNNNNNNGNKNNSYNNNNNNGYNDNNNNKRKKTPFSPHNYNVTKKKNVHTHPLDFPRNPQNNRMNEYSSHSNYNRQDFPRGPKNKKNGPSFNKGQRNGRY</sequence>
<dbReference type="GO" id="GO:0071031">
    <property type="term" value="P:nuclear mRNA surveillance of mRNA 3'-end processing"/>
    <property type="evidence" value="ECO:0007669"/>
    <property type="project" value="TreeGrafter"/>
</dbReference>
<dbReference type="Proteomes" id="UP001162090">
    <property type="component" value="Chromosome 9"/>
</dbReference>
<dbReference type="GO" id="GO:0008270">
    <property type="term" value="F:zinc ion binding"/>
    <property type="evidence" value="ECO:0007669"/>
    <property type="project" value="UniProtKB-KW"/>
</dbReference>
<evidence type="ECO:0000256" key="4">
    <source>
        <dbReference type="ARBA" id="ARBA00022771"/>
    </source>
</evidence>
<feature type="compositionally biased region" description="Low complexity" evidence="8">
    <location>
        <begin position="277"/>
        <end position="302"/>
    </location>
</feature>
<protein>
    <recommendedName>
        <fullName evidence="9">CCHC-type domain-containing protein</fullName>
    </recommendedName>
</protein>
<dbReference type="GO" id="GO:0071038">
    <property type="term" value="P:TRAMP-dependent tRNA surveillance pathway"/>
    <property type="evidence" value="ECO:0007669"/>
    <property type="project" value="TreeGrafter"/>
</dbReference>
<evidence type="ECO:0000313" key="11">
    <source>
        <dbReference type="Proteomes" id="UP001162090"/>
    </source>
</evidence>
<dbReference type="SUPFAM" id="SSF57756">
    <property type="entry name" value="Retrovirus zinc finger-like domains"/>
    <property type="match status" value="2"/>
</dbReference>
<feature type="compositionally biased region" description="Polar residues" evidence="8">
    <location>
        <begin position="334"/>
        <end position="351"/>
    </location>
</feature>
<dbReference type="GO" id="GO:0071037">
    <property type="term" value="P:nuclear polyadenylation-dependent snRNA catabolic process"/>
    <property type="evidence" value="ECO:0007669"/>
    <property type="project" value="TreeGrafter"/>
</dbReference>
<keyword evidence="5" id="KW-0862">Zinc</keyword>
<keyword evidence="3" id="KW-0677">Repeat</keyword>
<dbReference type="AlphaFoldDB" id="A0AA35NRZ2"/>
<gene>
    <name evidence="10" type="primary">SUVC09G0900</name>
    <name evidence="10" type="ORF">SUVC_09G0900</name>
</gene>
<feature type="compositionally biased region" description="Low complexity" evidence="8">
    <location>
        <begin position="18"/>
        <end position="31"/>
    </location>
</feature>
<comment type="subcellular location">
    <subcellularLocation>
        <location evidence="1">Nucleus</location>
    </subcellularLocation>
</comment>
<dbReference type="GO" id="GO:0071035">
    <property type="term" value="P:nuclear polyadenylation-dependent rRNA catabolic process"/>
    <property type="evidence" value="ECO:0007669"/>
    <property type="project" value="TreeGrafter"/>
</dbReference>
<dbReference type="PANTHER" id="PTHR46543">
    <property type="entry name" value="ZINC FINGER CCHC DOMAIN-CONTAINING PROTEIN 7"/>
    <property type="match status" value="1"/>
</dbReference>
<dbReference type="GO" id="GO:0043633">
    <property type="term" value="P:polyadenylation-dependent RNA catabolic process"/>
    <property type="evidence" value="ECO:0007669"/>
    <property type="project" value="InterPro"/>
</dbReference>
<dbReference type="PIRSF" id="PIRSF018162">
    <property type="entry name" value="PolyA_pol_Air1/2"/>
    <property type="match status" value="1"/>
</dbReference>
<evidence type="ECO:0000256" key="8">
    <source>
        <dbReference type="SAM" id="MobiDB-lite"/>
    </source>
</evidence>
<dbReference type="PANTHER" id="PTHR46543:SF1">
    <property type="entry name" value="ZINC FINGER CCHC DOMAIN-CONTAINING PROTEIN 7"/>
    <property type="match status" value="1"/>
</dbReference>
<dbReference type="GO" id="GO:0071039">
    <property type="term" value="P:nuclear polyadenylation-dependent CUT catabolic process"/>
    <property type="evidence" value="ECO:0007669"/>
    <property type="project" value="TreeGrafter"/>
</dbReference>
<evidence type="ECO:0000256" key="3">
    <source>
        <dbReference type="ARBA" id="ARBA00022737"/>
    </source>
</evidence>
<evidence type="ECO:0000256" key="6">
    <source>
        <dbReference type="ARBA" id="ARBA00023242"/>
    </source>
</evidence>
<dbReference type="GO" id="GO:0031499">
    <property type="term" value="C:TRAMP complex"/>
    <property type="evidence" value="ECO:0007669"/>
    <property type="project" value="TreeGrafter"/>
</dbReference>
<dbReference type="InterPro" id="IPR049024">
    <property type="entry name" value="AIR2-like_ZnK4"/>
</dbReference>
<feature type="region of interest" description="Disordered" evidence="8">
    <location>
        <begin position="270"/>
        <end position="376"/>
    </location>
</feature>
<dbReference type="GO" id="GO:0071036">
    <property type="term" value="P:nuclear polyadenylation-dependent snoRNA catabolic process"/>
    <property type="evidence" value="ECO:0007669"/>
    <property type="project" value="TreeGrafter"/>
</dbReference>
<feature type="domain" description="CCHC-type" evidence="9">
    <location>
        <begin position="113"/>
        <end position="128"/>
    </location>
</feature>
<evidence type="ECO:0000256" key="7">
    <source>
        <dbReference type="PROSITE-ProRule" id="PRU00047"/>
    </source>
</evidence>
<feature type="compositionally biased region" description="Polar residues" evidence="8">
    <location>
        <begin position="363"/>
        <end position="376"/>
    </location>
</feature>
<dbReference type="InterPro" id="IPR051644">
    <property type="entry name" value="TRAMP_AT-DNA-binding"/>
</dbReference>
<evidence type="ECO:0000259" key="9">
    <source>
        <dbReference type="PROSITE" id="PS50158"/>
    </source>
</evidence>
<dbReference type="SMART" id="SM00343">
    <property type="entry name" value="ZnF_C2HC"/>
    <property type="match status" value="5"/>
</dbReference>
<evidence type="ECO:0000256" key="2">
    <source>
        <dbReference type="ARBA" id="ARBA00022723"/>
    </source>
</evidence>
<accession>A0AA35NRZ2</accession>
<dbReference type="Pfam" id="PF21759">
    <property type="entry name" value="AIR2-like_ZnK4"/>
    <property type="match status" value="1"/>
</dbReference>
<keyword evidence="2" id="KW-0479">Metal-binding</keyword>
<dbReference type="GO" id="GO:0003723">
    <property type="term" value="F:RNA binding"/>
    <property type="evidence" value="ECO:0007669"/>
    <property type="project" value="TreeGrafter"/>
</dbReference>
<dbReference type="Gene3D" id="4.10.60.10">
    <property type="entry name" value="Zinc finger, CCHC-type"/>
    <property type="match status" value="2"/>
</dbReference>
<dbReference type="EMBL" id="OX365920">
    <property type="protein sequence ID" value="CAI4065341.1"/>
    <property type="molecule type" value="Genomic_DNA"/>
</dbReference>
<dbReference type="PROSITE" id="PS50158">
    <property type="entry name" value="ZF_CCHC"/>
    <property type="match status" value="3"/>
</dbReference>
<keyword evidence="4 7" id="KW-0863">Zinc-finger</keyword>
<proteinExistence type="predicted"/>
<name>A0AA35NRZ2_SACUV</name>
<dbReference type="InterPro" id="IPR016713">
    <property type="entry name" value="Air1/2_Saccharomycetales"/>
</dbReference>
<keyword evidence="6" id="KW-0539">Nucleus</keyword>
<reference evidence="10" key="1">
    <citation type="submission" date="2022-10" db="EMBL/GenBank/DDBJ databases">
        <authorList>
            <person name="Byrne P K."/>
        </authorList>
    </citation>
    <scope>NUCLEOTIDE SEQUENCE</scope>
    <source>
        <strain evidence="10">CBS7001</strain>
    </source>
</reference>
<dbReference type="InterPro" id="IPR001878">
    <property type="entry name" value="Znf_CCHC"/>
</dbReference>
<feature type="domain" description="CCHC-type" evidence="9">
    <location>
        <begin position="174"/>
        <end position="189"/>
    </location>
</feature>
<organism evidence="10 11">
    <name type="scientific">Saccharomyces uvarum</name>
    <name type="common">Yeast</name>
    <name type="synonym">Saccharomyces bayanus var. uvarum</name>
    <dbReference type="NCBI Taxonomy" id="230603"/>
    <lineage>
        <taxon>Eukaryota</taxon>
        <taxon>Fungi</taxon>
        <taxon>Dikarya</taxon>
        <taxon>Ascomycota</taxon>
        <taxon>Saccharomycotina</taxon>
        <taxon>Saccharomycetes</taxon>
        <taxon>Saccharomycetales</taxon>
        <taxon>Saccharomycetaceae</taxon>
        <taxon>Saccharomyces</taxon>
    </lineage>
</organism>
<evidence type="ECO:0000313" key="10">
    <source>
        <dbReference type="EMBL" id="CAI4065341.1"/>
    </source>
</evidence>
<evidence type="ECO:0000256" key="5">
    <source>
        <dbReference type="ARBA" id="ARBA00022833"/>
    </source>
</evidence>
<feature type="region of interest" description="Disordered" evidence="8">
    <location>
        <begin position="1"/>
        <end position="32"/>
    </location>
</feature>
<evidence type="ECO:0000256" key="1">
    <source>
        <dbReference type="ARBA" id="ARBA00004123"/>
    </source>
</evidence>